<keyword evidence="1" id="KW-0472">Membrane</keyword>
<sequence length="113" mass="12649">CVFVDFVCYVVASRPAYTAATCMEFFITLGSANTTAGNVLLLSQDVLNSFCVAALMCILSLVAVSTYTEWRAENVHIHHSWSSVCLYLFKHYACLKSFILFKTYSILVNTHCE</sequence>
<evidence type="ECO:0000313" key="2">
    <source>
        <dbReference type="Ensembl" id="ENSCCRP00015090204.1"/>
    </source>
</evidence>
<keyword evidence="1" id="KW-0812">Transmembrane</keyword>
<protein>
    <submittedName>
        <fullName evidence="2">Uncharacterized protein</fullName>
    </submittedName>
</protein>
<accession>A0A8C1Y0R4</accession>
<evidence type="ECO:0000256" key="1">
    <source>
        <dbReference type="SAM" id="Phobius"/>
    </source>
</evidence>
<name>A0A8C1Y0R4_CYPCA</name>
<keyword evidence="1" id="KW-1133">Transmembrane helix</keyword>
<dbReference type="Ensembl" id="ENSCCRT00015093117.1">
    <property type="protein sequence ID" value="ENSCCRP00015090204.1"/>
    <property type="gene ID" value="ENSCCRG00015036430.1"/>
</dbReference>
<feature type="transmembrane region" description="Helical" evidence="1">
    <location>
        <begin position="46"/>
        <end position="67"/>
    </location>
</feature>
<organism evidence="2 3">
    <name type="scientific">Cyprinus carpio</name>
    <name type="common">Common carp</name>
    <dbReference type="NCBI Taxonomy" id="7962"/>
    <lineage>
        <taxon>Eukaryota</taxon>
        <taxon>Metazoa</taxon>
        <taxon>Chordata</taxon>
        <taxon>Craniata</taxon>
        <taxon>Vertebrata</taxon>
        <taxon>Euteleostomi</taxon>
        <taxon>Actinopterygii</taxon>
        <taxon>Neopterygii</taxon>
        <taxon>Teleostei</taxon>
        <taxon>Ostariophysi</taxon>
        <taxon>Cypriniformes</taxon>
        <taxon>Cyprinidae</taxon>
        <taxon>Cyprininae</taxon>
        <taxon>Cyprinus</taxon>
    </lineage>
</organism>
<dbReference type="Proteomes" id="UP000694700">
    <property type="component" value="Unplaced"/>
</dbReference>
<evidence type="ECO:0000313" key="3">
    <source>
        <dbReference type="Proteomes" id="UP000694700"/>
    </source>
</evidence>
<dbReference type="AlphaFoldDB" id="A0A8C1Y0R4"/>
<reference evidence="2" key="1">
    <citation type="submission" date="2025-08" db="UniProtKB">
        <authorList>
            <consortium name="Ensembl"/>
        </authorList>
    </citation>
    <scope>IDENTIFICATION</scope>
</reference>
<proteinExistence type="predicted"/>